<proteinExistence type="inferred from homology"/>
<dbReference type="InterPro" id="IPR052199">
    <property type="entry name" value="MIPS"/>
</dbReference>
<evidence type="ECO:0000259" key="2">
    <source>
        <dbReference type="Pfam" id="PF01658"/>
    </source>
</evidence>
<dbReference type="InterPro" id="IPR002587">
    <property type="entry name" value="Myo-inos-1-P_Synthase"/>
</dbReference>
<protein>
    <submittedName>
        <fullName evidence="3">Inositol-3-phosphate synthase</fullName>
    </submittedName>
</protein>
<dbReference type="PANTHER" id="PTHR43125">
    <property type="entry name" value="INOSITOL-3-PHOSPHATE SYNTHASE"/>
    <property type="match status" value="1"/>
</dbReference>
<dbReference type="InterPro" id="IPR036291">
    <property type="entry name" value="NAD(P)-bd_dom_sf"/>
</dbReference>
<dbReference type="PANTHER" id="PTHR43125:SF1">
    <property type="entry name" value="INOSITOL-3-PHOSPHATE SYNTHASE"/>
    <property type="match status" value="1"/>
</dbReference>
<dbReference type="GO" id="GO:0006021">
    <property type="term" value="P:inositol biosynthetic process"/>
    <property type="evidence" value="ECO:0007669"/>
    <property type="project" value="InterPro"/>
</dbReference>
<organism evidence="3 4">
    <name type="scientific">Aerophobetes bacterium</name>
    <dbReference type="NCBI Taxonomy" id="2030807"/>
    <lineage>
        <taxon>Bacteria</taxon>
        <taxon>Candidatus Aerophobota</taxon>
    </lineage>
</organism>
<comment type="similarity">
    <text evidence="1">Belongs to the myo-inositol 1-phosphate synthase family.</text>
</comment>
<name>A0A662DFA3_UNCAE</name>
<dbReference type="AlphaFoldDB" id="A0A662DFA3"/>
<accession>A0A662DFA3</accession>
<dbReference type="Gene3D" id="3.30.360.10">
    <property type="entry name" value="Dihydrodipicolinate Reductase, domain 2"/>
    <property type="match status" value="1"/>
</dbReference>
<dbReference type="SUPFAM" id="SSF51735">
    <property type="entry name" value="NAD(P)-binding Rossmann-fold domains"/>
    <property type="match status" value="1"/>
</dbReference>
<dbReference type="PIRSF" id="PIRSF015578">
    <property type="entry name" value="Myoinos-ppht_syn"/>
    <property type="match status" value="1"/>
</dbReference>
<feature type="domain" description="Myo-inositol-1-phosphate synthase GAPDH-like" evidence="2">
    <location>
        <begin position="196"/>
        <end position="300"/>
    </location>
</feature>
<dbReference type="Proteomes" id="UP000267654">
    <property type="component" value="Unassembled WGS sequence"/>
</dbReference>
<evidence type="ECO:0000256" key="1">
    <source>
        <dbReference type="ARBA" id="ARBA00010813"/>
    </source>
</evidence>
<dbReference type="Pfam" id="PF01658">
    <property type="entry name" value="Inos-1-P_synth"/>
    <property type="match status" value="1"/>
</dbReference>
<dbReference type="GO" id="GO:0004512">
    <property type="term" value="F:inositol-3-phosphate synthase activity"/>
    <property type="evidence" value="ECO:0007669"/>
    <property type="project" value="InterPro"/>
</dbReference>
<dbReference type="EMBL" id="QMQB01000118">
    <property type="protein sequence ID" value="RLE12981.1"/>
    <property type="molecule type" value="Genomic_DNA"/>
</dbReference>
<dbReference type="Gene3D" id="3.40.50.720">
    <property type="entry name" value="NAD(P)-binding Rossmann-like Domain"/>
    <property type="match status" value="1"/>
</dbReference>
<evidence type="ECO:0000313" key="3">
    <source>
        <dbReference type="EMBL" id="RLE12981.1"/>
    </source>
</evidence>
<evidence type="ECO:0000313" key="4">
    <source>
        <dbReference type="Proteomes" id="UP000267654"/>
    </source>
</evidence>
<dbReference type="SUPFAM" id="SSF55347">
    <property type="entry name" value="Glyceraldehyde-3-phosphate dehydrogenase-like, C-terminal domain"/>
    <property type="match status" value="1"/>
</dbReference>
<dbReference type="GO" id="GO:0008654">
    <property type="term" value="P:phospholipid biosynthetic process"/>
    <property type="evidence" value="ECO:0007669"/>
    <property type="project" value="InterPro"/>
</dbReference>
<reference evidence="3 4" key="1">
    <citation type="submission" date="2018-06" db="EMBL/GenBank/DDBJ databases">
        <title>Extensive metabolic versatility and redundancy in microbially diverse, dynamic hydrothermal sediments.</title>
        <authorList>
            <person name="Dombrowski N."/>
            <person name="Teske A."/>
            <person name="Baker B.J."/>
        </authorList>
    </citation>
    <scope>NUCLEOTIDE SEQUENCE [LARGE SCALE GENOMIC DNA]</scope>
    <source>
        <strain evidence="3">B19_G9</strain>
    </source>
</reference>
<comment type="caution">
    <text evidence="3">The sequence shown here is derived from an EMBL/GenBank/DDBJ whole genome shotgun (WGS) entry which is preliminary data.</text>
</comment>
<gene>
    <name evidence="3" type="ORF">DRI96_03705</name>
</gene>
<dbReference type="InterPro" id="IPR013021">
    <property type="entry name" value="Myo-inos-1-P_Synthase_GAPDH"/>
</dbReference>
<sequence length="361" mass="39805">MPNIKVAIVGVGNCTSSLVQGVYYYKNVKESDKFVPGLMHPVIGDYRVSDITPCVAFDVDARKVGKDLSEAIWAEPNCTEKFSDVPYLGVKVLMGPVLDGVSEHLKRYVKISSERPIDDVDEVAQILREKEVDVLVNNLPTASEKASWFYAEAALKAGVGIVNGIPVLIANNKEFAKKAEDNKVPIVGDDYKSQLGGTILDRDLLNLCIQRGIKIKKSYQLNYGGNTDFWNLTDWERGKTKHASKKRGVDAVMPYEAPFSVNVSQLEVLNDIKICRIEIWGENFGGTPVKLEAKLEVVDSPNSAGVMVDAIRCCKLAKDRGVGGVLTSASAYLMKSAPEQFPTDREAREALDDFIEGKRER</sequence>